<feature type="non-terminal residue" evidence="18">
    <location>
        <position position="1"/>
    </location>
</feature>
<evidence type="ECO:0000256" key="5">
    <source>
        <dbReference type="ARBA" id="ARBA00022679"/>
    </source>
</evidence>
<feature type="transmembrane region" description="Helical" evidence="16">
    <location>
        <begin position="78"/>
        <end position="98"/>
    </location>
</feature>
<comment type="catalytic activity">
    <reaction evidence="1">
        <text>S-ubiquitinyl-[E2 ubiquitin-conjugating enzyme]-L-cysteine + [acceptor protein]-L-lysine = [E2 ubiquitin-conjugating enzyme]-L-cysteine + N(6)-ubiquitinyl-[acceptor protein]-L-lysine.</text>
        <dbReference type="EC" id="2.3.2.27"/>
    </reaction>
</comment>
<evidence type="ECO:0000256" key="16">
    <source>
        <dbReference type="SAM" id="Phobius"/>
    </source>
</evidence>
<evidence type="ECO:0000256" key="11">
    <source>
        <dbReference type="ARBA" id="ARBA00022989"/>
    </source>
</evidence>
<evidence type="ECO:0000256" key="6">
    <source>
        <dbReference type="ARBA" id="ARBA00022692"/>
    </source>
</evidence>
<evidence type="ECO:0000259" key="17">
    <source>
        <dbReference type="PROSITE" id="PS50089"/>
    </source>
</evidence>
<dbReference type="InterPro" id="IPR013083">
    <property type="entry name" value="Znf_RING/FYVE/PHD"/>
</dbReference>
<dbReference type="PANTHER" id="PTHR14155:SF505">
    <property type="entry name" value="RING-TYPE DOMAIN-CONTAINING PROTEIN"/>
    <property type="match status" value="1"/>
</dbReference>
<evidence type="ECO:0000256" key="1">
    <source>
        <dbReference type="ARBA" id="ARBA00000900"/>
    </source>
</evidence>
<dbReference type="eggNOG" id="KOG0800">
    <property type="taxonomic scope" value="Eukaryota"/>
</dbReference>
<keyword evidence="10" id="KW-0862">Zinc</keyword>
<evidence type="ECO:0000313" key="19">
    <source>
        <dbReference type="Proteomes" id="UP000030687"/>
    </source>
</evidence>
<feature type="transmembrane region" description="Helical" evidence="16">
    <location>
        <begin position="118"/>
        <end position="140"/>
    </location>
</feature>
<evidence type="ECO:0000256" key="2">
    <source>
        <dbReference type="ARBA" id="ARBA00004167"/>
    </source>
</evidence>
<evidence type="ECO:0000256" key="9">
    <source>
        <dbReference type="ARBA" id="ARBA00022786"/>
    </source>
</evidence>
<feature type="domain" description="RING-type" evidence="17">
    <location>
        <begin position="195"/>
        <end position="237"/>
    </location>
</feature>
<evidence type="ECO:0000256" key="10">
    <source>
        <dbReference type="ARBA" id="ARBA00022833"/>
    </source>
</evidence>
<accession>V4UJM0</accession>
<sequence length="548" mass="61535">SSNRIQKPASSRNRFRHRVCMDDDIHPYPEPPTFSFVQEDSMYQSNDPPILDASSRIRSDFHLILMIMRFENFNPSRWIIHVTWLLLLWPTLYDYASAQTVTQPPANPDGLYTTLDPSMAIIILVLISTFFIVAMFSIYVRHCSDSRAQGGVLPSRALAGLSRNRGLDPSVIESFPIFVYSAVKDLKIGKGALECAVCLSEFEDDETLRLLPKCDHVFHPHCIDVWLASHVTCPVCRANLTPESNKKVKLCDSNNESNQTHNNSASELSGEQSRAVIDINDEQSNSDAQVLEITNAASHVTPMRNRPPRLGMPERFPRSHSTGHSLVLAGVSVERYTLRFPDEVRKKLMTRGKLKRTASFNAALAMEGSSRKGGGGEGSSRGRNYVDRQIGRSDRWVFSMTPPFVSKMGFVKVGGEGMGLGDGWNSNGRNLLTAVKSPLNCLNVKIGQGGESSSARPQFYRPFFFVMLAYLMICVVKSVKEKKLSKTMRVVGDDSPILKPTFCAQLLKGERILREKDHIFAIILLLTFKHRRFDLYTSNLKHEMEELS</sequence>
<keyword evidence="9" id="KW-0833">Ubl conjugation pathway</keyword>
<evidence type="ECO:0000256" key="3">
    <source>
        <dbReference type="ARBA" id="ARBA00004906"/>
    </source>
</evidence>
<keyword evidence="7" id="KW-0479">Metal-binding</keyword>
<evidence type="ECO:0000256" key="13">
    <source>
        <dbReference type="ARBA" id="ARBA00024209"/>
    </source>
</evidence>
<dbReference type="InParanoid" id="V4UJM0"/>
<evidence type="ECO:0000313" key="18">
    <source>
        <dbReference type="EMBL" id="ESR39549.1"/>
    </source>
</evidence>
<comment type="similarity">
    <text evidence="13">Belongs to the RING-type zinc finger family. ATL subfamily.</text>
</comment>
<proteinExistence type="inferred from homology"/>
<dbReference type="AlphaFoldDB" id="V4UJM0"/>
<keyword evidence="11 16" id="KW-1133">Transmembrane helix</keyword>
<feature type="region of interest" description="Disordered" evidence="15">
    <location>
        <begin position="251"/>
        <end position="271"/>
    </location>
</feature>
<keyword evidence="5" id="KW-0808">Transferase</keyword>
<dbReference type="SMART" id="SM00184">
    <property type="entry name" value="RING"/>
    <property type="match status" value="1"/>
</dbReference>
<dbReference type="KEGG" id="cic:CICLE_v10027093mg"/>
<keyword evidence="12 16" id="KW-0472">Membrane</keyword>
<dbReference type="Gene3D" id="3.30.40.10">
    <property type="entry name" value="Zinc/RING finger domain, C3HC4 (zinc finger)"/>
    <property type="match status" value="1"/>
</dbReference>
<evidence type="ECO:0000256" key="14">
    <source>
        <dbReference type="PROSITE-ProRule" id="PRU00175"/>
    </source>
</evidence>
<dbReference type="SUPFAM" id="SSF57850">
    <property type="entry name" value="RING/U-box"/>
    <property type="match status" value="1"/>
</dbReference>
<dbReference type="GO" id="GO:0008270">
    <property type="term" value="F:zinc ion binding"/>
    <property type="evidence" value="ECO:0007669"/>
    <property type="project" value="UniProtKB-KW"/>
</dbReference>
<comment type="pathway">
    <text evidence="3">Protein modification; protein ubiquitination.</text>
</comment>
<dbReference type="Pfam" id="PF13639">
    <property type="entry name" value="zf-RING_2"/>
    <property type="match status" value="1"/>
</dbReference>
<organism evidence="18 19">
    <name type="scientific">Citrus clementina</name>
    <name type="common">Clementine</name>
    <name type="synonym">Citrus deliciosa x Citrus sinensis</name>
    <dbReference type="NCBI Taxonomy" id="85681"/>
    <lineage>
        <taxon>Eukaryota</taxon>
        <taxon>Viridiplantae</taxon>
        <taxon>Streptophyta</taxon>
        <taxon>Embryophyta</taxon>
        <taxon>Tracheophyta</taxon>
        <taxon>Spermatophyta</taxon>
        <taxon>Magnoliopsida</taxon>
        <taxon>eudicotyledons</taxon>
        <taxon>Gunneridae</taxon>
        <taxon>Pentapetalae</taxon>
        <taxon>rosids</taxon>
        <taxon>malvids</taxon>
        <taxon>Sapindales</taxon>
        <taxon>Rutaceae</taxon>
        <taxon>Aurantioideae</taxon>
        <taxon>Citrus</taxon>
    </lineage>
</organism>
<keyword evidence="8 14" id="KW-0863">Zinc-finger</keyword>
<name>V4UJM0_CITCL</name>
<evidence type="ECO:0000256" key="7">
    <source>
        <dbReference type="ARBA" id="ARBA00022723"/>
    </source>
</evidence>
<dbReference type="InterPro" id="IPR053238">
    <property type="entry name" value="RING-H2_zinc_finger"/>
</dbReference>
<dbReference type="Proteomes" id="UP000030687">
    <property type="component" value="Unassembled WGS sequence"/>
</dbReference>
<dbReference type="CDD" id="cd16461">
    <property type="entry name" value="RING-H2_EL5-like"/>
    <property type="match status" value="1"/>
</dbReference>
<evidence type="ECO:0000256" key="15">
    <source>
        <dbReference type="SAM" id="MobiDB-lite"/>
    </source>
</evidence>
<dbReference type="EC" id="2.3.2.27" evidence="4"/>
<gene>
    <name evidence="18" type="ORF">CICLE_v10027093mg</name>
</gene>
<keyword evidence="19" id="KW-1185">Reference proteome</keyword>
<evidence type="ECO:0000256" key="4">
    <source>
        <dbReference type="ARBA" id="ARBA00012483"/>
    </source>
</evidence>
<dbReference type="InterPro" id="IPR001841">
    <property type="entry name" value="Znf_RING"/>
</dbReference>
<dbReference type="Gramene" id="ESR39549">
    <property type="protein sequence ID" value="ESR39549"/>
    <property type="gene ID" value="CICLE_v10027093mg"/>
</dbReference>
<dbReference type="FunFam" id="3.30.40.10:FF:000187">
    <property type="entry name" value="E3 ubiquitin-protein ligase ATL6"/>
    <property type="match status" value="1"/>
</dbReference>
<comment type="subcellular location">
    <subcellularLocation>
        <location evidence="2">Membrane</location>
        <topology evidence="2">Single-pass membrane protein</topology>
    </subcellularLocation>
</comment>
<dbReference type="PROSITE" id="PS50089">
    <property type="entry name" value="ZF_RING_2"/>
    <property type="match status" value="1"/>
</dbReference>
<protein>
    <recommendedName>
        <fullName evidence="4">RING-type E3 ubiquitin transferase</fullName>
        <ecNumber evidence="4">2.3.2.27</ecNumber>
    </recommendedName>
</protein>
<feature type="transmembrane region" description="Helical" evidence="16">
    <location>
        <begin position="459"/>
        <end position="479"/>
    </location>
</feature>
<dbReference type="PANTHER" id="PTHR14155">
    <property type="entry name" value="RING FINGER DOMAIN-CONTAINING"/>
    <property type="match status" value="1"/>
</dbReference>
<evidence type="ECO:0000256" key="12">
    <source>
        <dbReference type="ARBA" id="ARBA00023136"/>
    </source>
</evidence>
<dbReference type="GO" id="GO:0061630">
    <property type="term" value="F:ubiquitin protein ligase activity"/>
    <property type="evidence" value="ECO:0007669"/>
    <property type="project" value="UniProtKB-EC"/>
</dbReference>
<dbReference type="GO" id="GO:0016020">
    <property type="term" value="C:membrane"/>
    <property type="evidence" value="ECO:0007669"/>
    <property type="project" value="UniProtKB-SubCell"/>
</dbReference>
<keyword evidence="6 16" id="KW-0812">Transmembrane</keyword>
<feature type="compositionally biased region" description="Polar residues" evidence="15">
    <location>
        <begin position="252"/>
        <end position="271"/>
    </location>
</feature>
<evidence type="ECO:0000256" key="8">
    <source>
        <dbReference type="ARBA" id="ARBA00022771"/>
    </source>
</evidence>
<dbReference type="EMBL" id="KI536925">
    <property type="protein sequence ID" value="ESR39549.1"/>
    <property type="molecule type" value="Genomic_DNA"/>
</dbReference>
<reference evidence="18 19" key="1">
    <citation type="submission" date="2013-10" db="EMBL/GenBank/DDBJ databases">
        <authorList>
            <consortium name="International Citrus Genome Consortium"/>
            <person name="Jenkins J."/>
            <person name="Schmutz J."/>
            <person name="Prochnik S."/>
            <person name="Rokhsar D."/>
            <person name="Gmitter F."/>
            <person name="Ollitrault P."/>
            <person name="Machado M."/>
            <person name="Talon M."/>
            <person name="Wincker P."/>
            <person name="Jaillon O."/>
            <person name="Morgante M."/>
        </authorList>
    </citation>
    <scope>NUCLEOTIDE SEQUENCE</scope>
    <source>
        <strain evidence="19">cv. Clemenules</strain>
    </source>
</reference>